<name>C6H1V9_AJECH</name>
<dbReference type="AlphaFoldDB" id="C6H1V9"/>
<organism evidence="1 2">
    <name type="scientific">Ajellomyces capsulatus (strain H143)</name>
    <name type="common">Darling's disease fungus</name>
    <name type="synonym">Histoplasma capsulatum</name>
    <dbReference type="NCBI Taxonomy" id="544712"/>
    <lineage>
        <taxon>Eukaryota</taxon>
        <taxon>Fungi</taxon>
        <taxon>Dikarya</taxon>
        <taxon>Ascomycota</taxon>
        <taxon>Pezizomycotina</taxon>
        <taxon>Eurotiomycetes</taxon>
        <taxon>Eurotiomycetidae</taxon>
        <taxon>Onygenales</taxon>
        <taxon>Ajellomycetaceae</taxon>
        <taxon>Histoplasma</taxon>
    </lineage>
</organism>
<proteinExistence type="predicted"/>
<dbReference type="VEuPathDB" id="FungiDB:HCDG_00691"/>
<accession>C6H1V9</accession>
<dbReference type="Proteomes" id="UP000002624">
    <property type="component" value="Unassembled WGS sequence"/>
</dbReference>
<dbReference type="HOGENOM" id="CLU_2108355_0_0_1"/>
<protein>
    <submittedName>
        <fullName evidence="1">Uncharacterized protein</fullName>
    </submittedName>
</protein>
<reference evidence="2" key="1">
    <citation type="submission" date="2009-05" db="EMBL/GenBank/DDBJ databases">
        <title>The genome sequence of Ajellomyces capsulatus strain H143.</title>
        <authorList>
            <person name="Champion M."/>
            <person name="Cuomo C.A."/>
            <person name="Ma L.-J."/>
            <person name="Henn M.R."/>
            <person name="Sil A."/>
            <person name="Goldman B."/>
            <person name="Young S.K."/>
            <person name="Kodira C.D."/>
            <person name="Zeng Q."/>
            <person name="Koehrsen M."/>
            <person name="Alvarado L."/>
            <person name="Berlin A.M."/>
            <person name="Borenstein D."/>
            <person name="Chen Z."/>
            <person name="Engels R."/>
            <person name="Freedman E."/>
            <person name="Gellesch M."/>
            <person name="Goldberg J."/>
            <person name="Griggs A."/>
            <person name="Gujja S."/>
            <person name="Heiman D.I."/>
            <person name="Hepburn T.A."/>
            <person name="Howarth C."/>
            <person name="Jen D."/>
            <person name="Larson L."/>
            <person name="Lewis B."/>
            <person name="Mehta T."/>
            <person name="Park D."/>
            <person name="Pearson M."/>
            <person name="Roberts A."/>
            <person name="Saif S."/>
            <person name="Shea T.D."/>
            <person name="Shenoy N."/>
            <person name="Sisk P."/>
            <person name="Stolte C."/>
            <person name="Sykes S."/>
            <person name="Walk T."/>
            <person name="White J."/>
            <person name="Yandava C."/>
            <person name="Klein B."/>
            <person name="McEwen J.G."/>
            <person name="Puccia R."/>
            <person name="Goldman G.H."/>
            <person name="Felipe M.S."/>
            <person name="Nino-Vega G."/>
            <person name="San-Blas G."/>
            <person name="Taylor J.W."/>
            <person name="Mendoza L."/>
            <person name="Galagan J.E."/>
            <person name="Nusbaum C."/>
            <person name="Birren B.W."/>
        </authorList>
    </citation>
    <scope>NUCLEOTIDE SEQUENCE [LARGE SCALE GENOMIC DNA]</scope>
    <source>
        <strain evidence="2">H143</strain>
    </source>
</reference>
<sequence>MGTGVCPGAGGGGDNGSTAVGGLAVVCVGDWERESGVYTIEAEWDEMGWEGGGAESALRPLLLSIGTGVGIDVEERGDVVGSGAFETAPSPSDGSLGGGFWRCDTVDKRSFLYEV</sequence>
<evidence type="ECO:0000313" key="2">
    <source>
        <dbReference type="Proteomes" id="UP000002624"/>
    </source>
</evidence>
<gene>
    <name evidence="1" type="ORF">HCDG_00691</name>
</gene>
<dbReference type="OMA" id="YTIEAEW"/>
<evidence type="ECO:0000313" key="1">
    <source>
        <dbReference type="EMBL" id="EER45112.1"/>
    </source>
</evidence>
<dbReference type="EMBL" id="GG692419">
    <property type="protein sequence ID" value="EER45112.1"/>
    <property type="molecule type" value="Genomic_DNA"/>
</dbReference>